<evidence type="ECO:0000256" key="5">
    <source>
        <dbReference type="PROSITE-ProRule" id="PRU00333"/>
    </source>
</evidence>
<sequence length="303" mass="31259">MPVPPLDHPLVLDGGLSNALEDGGHDLVAPLWTARLLRDEPAAIAAVHRSYFAAGARVATTASYQATLPGLVGAGLSPREAGGLIRLSVRLARDVVAELAGDGVERYVAASVGPYGAYLADGSEYRGRYGLDRTALRDFHAPRFELLAAEGPDLIAIETIPDVDEAEVLVELLDEIGLPGWVSLSVDSGRTRAGQPLEDAFAVAASGRAVIAVGVNCCEPGDVLPAVRQAARTGLPVVCYPNSGEGWQAATAPGAAGHWTGRPTYDVSAAVDWVAAGARLVGGCCRVGQDQIAAVATALRPTA</sequence>
<dbReference type="Proteomes" id="UP001500571">
    <property type="component" value="Unassembled WGS sequence"/>
</dbReference>
<dbReference type="InterPro" id="IPR036589">
    <property type="entry name" value="HCY_dom_sf"/>
</dbReference>
<keyword evidence="4 5" id="KW-0862">Zinc</keyword>
<dbReference type="PIRSF" id="PIRSF037505">
    <property type="entry name" value="Betaine_HMT"/>
    <property type="match status" value="1"/>
</dbReference>
<feature type="binding site" evidence="5">
    <location>
        <position position="217"/>
    </location>
    <ligand>
        <name>Zn(2+)</name>
        <dbReference type="ChEBI" id="CHEBI:29105"/>
    </ligand>
</feature>
<feature type="domain" description="Hcy-binding" evidence="6">
    <location>
        <begin position="1"/>
        <end position="299"/>
    </location>
</feature>
<dbReference type="EMBL" id="BAAAPB010000002">
    <property type="protein sequence ID" value="GAA1961247.1"/>
    <property type="molecule type" value="Genomic_DNA"/>
</dbReference>
<dbReference type="RefSeq" id="WP_344044802.1">
    <property type="nucleotide sequence ID" value="NZ_BAAAPB010000002.1"/>
</dbReference>
<evidence type="ECO:0000313" key="7">
    <source>
        <dbReference type="EMBL" id="GAA1961247.1"/>
    </source>
</evidence>
<dbReference type="Pfam" id="PF02574">
    <property type="entry name" value="S-methyl_trans"/>
    <property type="match status" value="1"/>
</dbReference>
<evidence type="ECO:0000256" key="3">
    <source>
        <dbReference type="ARBA" id="ARBA00022723"/>
    </source>
</evidence>
<keyword evidence="8" id="KW-1185">Reference proteome</keyword>
<keyword evidence="3 5" id="KW-0479">Metal-binding</keyword>
<feature type="binding site" evidence="5">
    <location>
        <position position="284"/>
    </location>
    <ligand>
        <name>Zn(2+)</name>
        <dbReference type="ChEBI" id="CHEBI:29105"/>
    </ligand>
</feature>
<dbReference type="InterPro" id="IPR051486">
    <property type="entry name" value="Hcy_S-methyltransferase"/>
</dbReference>
<feature type="binding site" evidence="5">
    <location>
        <position position="285"/>
    </location>
    <ligand>
        <name>Zn(2+)</name>
        <dbReference type="ChEBI" id="CHEBI:29105"/>
    </ligand>
</feature>
<evidence type="ECO:0000256" key="4">
    <source>
        <dbReference type="ARBA" id="ARBA00022833"/>
    </source>
</evidence>
<dbReference type="Gene3D" id="3.20.20.330">
    <property type="entry name" value="Homocysteine-binding-like domain"/>
    <property type="match status" value="1"/>
</dbReference>
<evidence type="ECO:0000256" key="1">
    <source>
        <dbReference type="ARBA" id="ARBA00022603"/>
    </source>
</evidence>
<reference evidence="7 8" key="1">
    <citation type="journal article" date="2019" name="Int. J. Syst. Evol. Microbiol.">
        <title>The Global Catalogue of Microorganisms (GCM) 10K type strain sequencing project: providing services to taxonomists for standard genome sequencing and annotation.</title>
        <authorList>
            <consortium name="The Broad Institute Genomics Platform"/>
            <consortium name="The Broad Institute Genome Sequencing Center for Infectious Disease"/>
            <person name="Wu L."/>
            <person name="Ma J."/>
        </authorList>
    </citation>
    <scope>NUCLEOTIDE SEQUENCE [LARGE SCALE GENOMIC DNA]</scope>
    <source>
        <strain evidence="7 8">JCM 15309</strain>
    </source>
</reference>
<dbReference type="PROSITE" id="PS50970">
    <property type="entry name" value="HCY"/>
    <property type="match status" value="1"/>
</dbReference>
<comment type="caution">
    <text evidence="7">The sequence shown here is derived from an EMBL/GenBank/DDBJ whole genome shotgun (WGS) entry which is preliminary data.</text>
</comment>
<organism evidence="7 8">
    <name type="scientific">Nocardioides panacihumi</name>
    <dbReference type="NCBI Taxonomy" id="400774"/>
    <lineage>
        <taxon>Bacteria</taxon>
        <taxon>Bacillati</taxon>
        <taxon>Actinomycetota</taxon>
        <taxon>Actinomycetes</taxon>
        <taxon>Propionibacteriales</taxon>
        <taxon>Nocardioidaceae</taxon>
        <taxon>Nocardioides</taxon>
    </lineage>
</organism>
<evidence type="ECO:0000259" key="6">
    <source>
        <dbReference type="PROSITE" id="PS50970"/>
    </source>
</evidence>
<dbReference type="PANTHER" id="PTHR46015:SF1">
    <property type="entry name" value="HOMOCYSTEINE S-METHYLTRANSFERASE-LIKE ISOFORM 1"/>
    <property type="match status" value="1"/>
</dbReference>
<keyword evidence="2 5" id="KW-0808">Transferase</keyword>
<proteinExistence type="predicted"/>
<dbReference type="PANTHER" id="PTHR46015">
    <property type="entry name" value="ZGC:172121"/>
    <property type="match status" value="1"/>
</dbReference>
<evidence type="ECO:0000256" key="2">
    <source>
        <dbReference type="ARBA" id="ARBA00022679"/>
    </source>
</evidence>
<dbReference type="NCBIfam" id="NF007020">
    <property type="entry name" value="PRK09485.1"/>
    <property type="match status" value="1"/>
</dbReference>
<comment type="cofactor">
    <cofactor evidence="5">
        <name>Zn(2+)</name>
        <dbReference type="ChEBI" id="CHEBI:29105"/>
    </cofactor>
</comment>
<protein>
    <submittedName>
        <fullName evidence="7">Homocysteine S-methyltransferase</fullName>
    </submittedName>
</protein>
<accession>A0ABN2R083</accession>
<dbReference type="InterPro" id="IPR003726">
    <property type="entry name" value="HCY_dom"/>
</dbReference>
<name>A0ABN2R083_9ACTN</name>
<evidence type="ECO:0000313" key="8">
    <source>
        <dbReference type="Proteomes" id="UP001500571"/>
    </source>
</evidence>
<keyword evidence="1 5" id="KW-0489">Methyltransferase</keyword>
<gene>
    <name evidence="7" type="primary">mmuM</name>
    <name evidence="7" type="ORF">GCM10009798_21270</name>
</gene>
<dbReference type="InterPro" id="IPR017226">
    <property type="entry name" value="BHMT-like"/>
</dbReference>
<dbReference type="SUPFAM" id="SSF82282">
    <property type="entry name" value="Homocysteine S-methyltransferase"/>
    <property type="match status" value="1"/>
</dbReference>